<name>A0A2V1GYL5_9GAMM</name>
<dbReference type="Pfam" id="PF07963">
    <property type="entry name" value="N_methyl"/>
    <property type="match status" value="1"/>
</dbReference>
<evidence type="ECO:0000313" key="2">
    <source>
        <dbReference type="EMBL" id="PVZ70427.1"/>
    </source>
</evidence>
<dbReference type="GO" id="GO:0043683">
    <property type="term" value="P:type IV pilus assembly"/>
    <property type="evidence" value="ECO:0007669"/>
    <property type="project" value="InterPro"/>
</dbReference>
<dbReference type="EMBL" id="QDDL01000002">
    <property type="protein sequence ID" value="PVZ70427.1"/>
    <property type="molecule type" value="Genomic_DNA"/>
</dbReference>
<reference evidence="2 3" key="1">
    <citation type="submission" date="2018-04" db="EMBL/GenBank/DDBJ databases">
        <title>Thalassorhabdus spongiae gen. nov., sp. nov., isolated from a marine sponge in South-West Iceland.</title>
        <authorList>
            <person name="Knobloch S."/>
            <person name="Daussin A."/>
            <person name="Johannsson R."/>
            <person name="Marteinsson V.T."/>
        </authorList>
    </citation>
    <scope>NUCLEOTIDE SEQUENCE [LARGE SCALE GENOMIC DNA]</scope>
    <source>
        <strain evidence="2 3">Hp12</strain>
    </source>
</reference>
<dbReference type="SUPFAM" id="SSF54523">
    <property type="entry name" value="Pili subunits"/>
    <property type="match status" value="1"/>
</dbReference>
<organism evidence="2 3">
    <name type="scientific">Pelagibaculum spongiae</name>
    <dbReference type="NCBI Taxonomy" id="2080658"/>
    <lineage>
        <taxon>Bacteria</taxon>
        <taxon>Pseudomonadati</taxon>
        <taxon>Pseudomonadota</taxon>
        <taxon>Gammaproteobacteria</taxon>
        <taxon>Oceanospirillales</taxon>
        <taxon>Pelagibaculum</taxon>
    </lineage>
</organism>
<dbReference type="Proteomes" id="UP000244906">
    <property type="component" value="Unassembled WGS sequence"/>
</dbReference>
<keyword evidence="1" id="KW-0472">Membrane</keyword>
<dbReference type="InterPro" id="IPR012902">
    <property type="entry name" value="N_methyl_site"/>
</dbReference>
<keyword evidence="3" id="KW-1185">Reference proteome</keyword>
<dbReference type="NCBIfam" id="TIGR02532">
    <property type="entry name" value="IV_pilin_GFxxxE"/>
    <property type="match status" value="1"/>
</dbReference>
<dbReference type="RefSeq" id="WP_116686498.1">
    <property type="nucleotide sequence ID" value="NZ_CAWNYD010000002.1"/>
</dbReference>
<proteinExistence type="predicted"/>
<keyword evidence="1" id="KW-0812">Transmembrane</keyword>
<evidence type="ECO:0000256" key="1">
    <source>
        <dbReference type="SAM" id="Phobius"/>
    </source>
</evidence>
<protein>
    <submittedName>
        <fullName evidence="2">Pilus assembly protein</fullName>
    </submittedName>
</protein>
<gene>
    <name evidence="2" type="ORF">DC094_07500</name>
</gene>
<dbReference type="OrthoDB" id="5296638at2"/>
<dbReference type="Pfam" id="PF16732">
    <property type="entry name" value="ComP_DUS"/>
    <property type="match status" value="1"/>
</dbReference>
<accession>A0A2V1GYL5</accession>
<dbReference type="AlphaFoldDB" id="A0A2V1GYL5"/>
<feature type="transmembrane region" description="Helical" evidence="1">
    <location>
        <begin position="6"/>
        <end position="31"/>
    </location>
</feature>
<evidence type="ECO:0000313" key="3">
    <source>
        <dbReference type="Proteomes" id="UP000244906"/>
    </source>
</evidence>
<dbReference type="InterPro" id="IPR031982">
    <property type="entry name" value="PilE-like"/>
</dbReference>
<comment type="caution">
    <text evidence="2">The sequence shown here is derived from an EMBL/GenBank/DDBJ whole genome shotgun (WGS) entry which is preliminary data.</text>
</comment>
<sequence length="143" mass="16381">MKNKIIGVTLIELMIVVAIVGILASVAYPSYQGYIQAGRRETAREFIFLDIVQAQSKFMQDNRAYTKDFKELGFGNAVSTTYQDDYYEYTLSHPDNKNNKFKVRAVPINNHKDELCGYLEFEVPGYKTTSQKSTGKNCWKVEL</sequence>
<dbReference type="InterPro" id="IPR045584">
    <property type="entry name" value="Pilin-like"/>
</dbReference>
<dbReference type="Gene3D" id="3.30.700.10">
    <property type="entry name" value="Glycoprotein, Type 4 Pilin"/>
    <property type="match status" value="1"/>
</dbReference>
<keyword evidence="1" id="KW-1133">Transmembrane helix</keyword>